<evidence type="ECO:0000256" key="1">
    <source>
        <dbReference type="ARBA" id="ARBA00022485"/>
    </source>
</evidence>
<evidence type="ECO:0000256" key="4">
    <source>
        <dbReference type="ARBA" id="ARBA00022801"/>
    </source>
</evidence>
<dbReference type="GO" id="GO:0046872">
    <property type="term" value="F:metal ion binding"/>
    <property type="evidence" value="ECO:0007669"/>
    <property type="project" value="UniProtKB-KW"/>
</dbReference>
<keyword evidence="5" id="KW-0408">Iron</keyword>
<dbReference type="GO" id="GO:0051539">
    <property type="term" value="F:4 iron, 4 sulfur cluster binding"/>
    <property type="evidence" value="ECO:0007669"/>
    <property type="project" value="UniProtKB-KW"/>
</dbReference>
<evidence type="ECO:0000313" key="12">
    <source>
        <dbReference type="Proteomes" id="UP000533476"/>
    </source>
</evidence>
<name>A0A7Y0L681_9FIRM</name>
<sequence>MTNALTELNAKIATCRACTRLVLWREQVARDKVRRYRDQQYWGRPVPGFGDPQAQVMVVGLAPAAHGANRTGRMFTGDSSGDWLIEALWETGFANQPSSTDADDGLRLDNLYLTAAVHCAPPDNRPRPDETRACAPYLEQEFAILRPPVIIALGKVAQDAIKRMLKKQGLDASSWTFAHGSRCDVGGHTLIASYHPSRQNTQTGKLTQDMLKMVFQTAQDILAR</sequence>
<evidence type="ECO:0000313" key="11">
    <source>
        <dbReference type="EMBL" id="NMP24074.1"/>
    </source>
</evidence>
<proteinExistence type="inferred from homology"/>
<keyword evidence="2" id="KW-0479">Metal-binding</keyword>
<gene>
    <name evidence="11" type="ORF">HIJ39_17210</name>
</gene>
<evidence type="ECO:0000256" key="8">
    <source>
        <dbReference type="ARBA" id="ARBA00023779"/>
    </source>
</evidence>
<keyword evidence="6" id="KW-0411">Iron-sulfur</keyword>
<dbReference type="InterPro" id="IPR036895">
    <property type="entry name" value="Uracil-DNA_glycosylase-like_sf"/>
</dbReference>
<dbReference type="PANTHER" id="PTHR33693">
    <property type="entry name" value="TYPE-5 URACIL-DNA GLYCOSYLASE"/>
    <property type="match status" value="1"/>
</dbReference>
<evidence type="ECO:0000256" key="2">
    <source>
        <dbReference type="ARBA" id="ARBA00022723"/>
    </source>
</evidence>
<organism evidence="11 12">
    <name type="scientific">Sulfobacillus harzensis</name>
    <dbReference type="NCBI Taxonomy" id="2729629"/>
    <lineage>
        <taxon>Bacteria</taxon>
        <taxon>Bacillati</taxon>
        <taxon>Bacillota</taxon>
        <taxon>Clostridia</taxon>
        <taxon>Eubacteriales</taxon>
        <taxon>Clostridiales Family XVII. Incertae Sedis</taxon>
        <taxon>Sulfobacillus</taxon>
    </lineage>
</organism>
<dbReference type="AlphaFoldDB" id="A0A7Y0L681"/>
<dbReference type="SMART" id="SM00986">
    <property type="entry name" value="UDG"/>
    <property type="match status" value="1"/>
</dbReference>
<reference evidence="11 12" key="1">
    <citation type="submission" date="2020-04" db="EMBL/GenBank/DDBJ databases">
        <authorList>
            <person name="Zhang R."/>
            <person name="Schippers A."/>
        </authorList>
    </citation>
    <scope>NUCLEOTIDE SEQUENCE [LARGE SCALE GENOMIC DNA]</scope>
    <source>
        <strain evidence="11 12">DSM 109850</strain>
    </source>
</reference>
<dbReference type="Pfam" id="PF03167">
    <property type="entry name" value="UDG"/>
    <property type="match status" value="1"/>
</dbReference>
<dbReference type="SUPFAM" id="SSF52141">
    <property type="entry name" value="Uracil-DNA glycosylase-like"/>
    <property type="match status" value="1"/>
</dbReference>
<evidence type="ECO:0000256" key="9">
    <source>
        <dbReference type="ARBA" id="ARBA00023887"/>
    </source>
</evidence>
<evidence type="ECO:0000256" key="5">
    <source>
        <dbReference type="ARBA" id="ARBA00023004"/>
    </source>
</evidence>
<dbReference type="GO" id="GO:0004844">
    <property type="term" value="F:uracil DNA N-glycosylase activity"/>
    <property type="evidence" value="ECO:0007669"/>
    <property type="project" value="InterPro"/>
</dbReference>
<dbReference type="InterPro" id="IPR005122">
    <property type="entry name" value="Uracil-DNA_glycosylase-like"/>
</dbReference>
<dbReference type="CDD" id="cd10031">
    <property type="entry name" value="UDG-F5_TTUDGB_like"/>
    <property type="match status" value="1"/>
</dbReference>
<keyword evidence="3" id="KW-0227">DNA damage</keyword>
<evidence type="ECO:0000259" key="10">
    <source>
        <dbReference type="SMART" id="SM00986"/>
    </source>
</evidence>
<dbReference type="Proteomes" id="UP000533476">
    <property type="component" value="Unassembled WGS sequence"/>
</dbReference>
<dbReference type="InterPro" id="IPR051536">
    <property type="entry name" value="UDG_Type-4/5"/>
</dbReference>
<dbReference type="GO" id="GO:0006284">
    <property type="term" value="P:base-excision repair"/>
    <property type="evidence" value="ECO:0007669"/>
    <property type="project" value="InterPro"/>
</dbReference>
<feature type="domain" description="Uracil-DNA glycosylase-like" evidence="10">
    <location>
        <begin position="47"/>
        <end position="215"/>
    </location>
</feature>
<keyword evidence="1" id="KW-0004">4Fe-4S</keyword>
<comment type="similarity">
    <text evidence="8">Belongs to the uracil-DNA glycosylase (UDG) superfamily. Type 5 (UDGb) family.</text>
</comment>
<dbReference type="Gene3D" id="3.40.470.10">
    <property type="entry name" value="Uracil-DNA glycosylase-like domain"/>
    <property type="match status" value="1"/>
</dbReference>
<dbReference type="EMBL" id="JABBVZ010000082">
    <property type="protein sequence ID" value="NMP24074.1"/>
    <property type="molecule type" value="Genomic_DNA"/>
</dbReference>
<dbReference type="RefSeq" id="WP_169101879.1">
    <property type="nucleotide sequence ID" value="NZ_JABBVZ010000082.1"/>
</dbReference>
<keyword evidence="4" id="KW-0378">Hydrolase</keyword>
<protein>
    <recommendedName>
        <fullName evidence="9">Type-5 uracil-DNA glycosylase</fullName>
    </recommendedName>
</protein>
<dbReference type="SMART" id="SM00987">
    <property type="entry name" value="UreE_C"/>
    <property type="match status" value="1"/>
</dbReference>
<evidence type="ECO:0000256" key="6">
    <source>
        <dbReference type="ARBA" id="ARBA00023014"/>
    </source>
</evidence>
<dbReference type="GO" id="GO:0033958">
    <property type="term" value="F:DNA-deoxyinosine glycosylase activity"/>
    <property type="evidence" value="ECO:0007669"/>
    <property type="project" value="InterPro"/>
</dbReference>
<dbReference type="InterPro" id="IPR044147">
    <property type="entry name" value="UdgB-like"/>
</dbReference>
<evidence type="ECO:0000256" key="3">
    <source>
        <dbReference type="ARBA" id="ARBA00022763"/>
    </source>
</evidence>
<accession>A0A7Y0L681</accession>
<comment type="caution">
    <text evidence="11">The sequence shown here is derived from an EMBL/GenBank/DDBJ whole genome shotgun (WGS) entry which is preliminary data.</text>
</comment>
<keyword evidence="12" id="KW-1185">Reference proteome</keyword>
<dbReference type="PANTHER" id="PTHR33693:SF3">
    <property type="entry name" value="TYPE-5 URACIL-DNA GLYCOSYLASE"/>
    <property type="match status" value="1"/>
</dbReference>
<keyword evidence="7" id="KW-0234">DNA repair</keyword>
<evidence type="ECO:0000256" key="7">
    <source>
        <dbReference type="ARBA" id="ARBA00023204"/>
    </source>
</evidence>